<proteinExistence type="predicted"/>
<reference evidence="1 2" key="1">
    <citation type="submission" date="2018-06" db="EMBL/GenBank/DDBJ databases">
        <title>Comparative genomics of Brasilonema spp. strains.</title>
        <authorList>
            <person name="Alvarenga D.O."/>
            <person name="Fiore M.F."/>
            <person name="Varani A.M."/>
        </authorList>
    </citation>
    <scope>NUCLEOTIDE SEQUENCE [LARGE SCALE GENOMIC DNA]</scope>
    <source>
        <strain evidence="1 2">CENA114</strain>
        <plasmid evidence="2">pboct1</plasmid>
    </source>
</reference>
<name>A0A856MPS3_9CYAN</name>
<accession>A0A856MPS3</accession>
<dbReference type="AlphaFoldDB" id="A0A856MPS3"/>
<dbReference type="Proteomes" id="UP000503129">
    <property type="component" value="Plasmid pBOCT1"/>
</dbReference>
<evidence type="ECO:0000313" key="2">
    <source>
        <dbReference type="Proteomes" id="UP000503129"/>
    </source>
</evidence>
<organism evidence="1 2">
    <name type="scientific">Brasilonema sennae CENA114</name>
    <dbReference type="NCBI Taxonomy" id="415709"/>
    <lineage>
        <taxon>Bacteria</taxon>
        <taxon>Bacillati</taxon>
        <taxon>Cyanobacteriota</taxon>
        <taxon>Cyanophyceae</taxon>
        <taxon>Nostocales</taxon>
        <taxon>Scytonemataceae</taxon>
        <taxon>Brasilonema</taxon>
        <taxon>Bromeliae group (in: Brasilonema)</taxon>
    </lineage>
</organism>
<dbReference type="RefSeq" id="WP_169266199.1">
    <property type="nucleotide sequence ID" value="NZ_CAWOXK010000002.1"/>
</dbReference>
<gene>
    <name evidence="1" type="ORF">DP114_32855</name>
</gene>
<dbReference type="EMBL" id="CP030119">
    <property type="protein sequence ID" value="QDL12562.1"/>
    <property type="molecule type" value="Genomic_DNA"/>
</dbReference>
<evidence type="ECO:0000313" key="1">
    <source>
        <dbReference type="EMBL" id="QDL12562.1"/>
    </source>
</evidence>
<keyword evidence="2" id="KW-1185">Reference proteome</keyword>
<keyword evidence="1" id="KW-0614">Plasmid</keyword>
<protein>
    <submittedName>
        <fullName evidence="1">Uncharacterized protein</fullName>
    </submittedName>
</protein>
<geneLocation type="plasmid" evidence="2">
    <name>pboct1</name>
</geneLocation>
<sequence>MKRLYTSKRHPCPICGNNHGCAIHANGLIECLRSFNQQDAPAGYRFIKLLRNDMGGLFVKDDGSDYSLELGLKFRQQRYSVNGKVKKRLSVEEHDHLFRLLLQKTVTTLSTQHSSHLQQRRQLSTEEINWLKVLGWLRTWEPGLYAPIGITADLPGISPDSKLLGIEGIALAALDPDFQITGFQIATLRTNPKYIWLSGNNQGGTGPQLPNGELPLFCWKHPDAKKVKIVILCEGALKSLLTATFLWRSGQTDVAVIGTASAAHYGEKTLKDYLKRLRPKEIRLMPDAGTLLNPHIAKASEQTLQRCCKWRYRLTVGNWGQLETKEHPDIDELLAAGRQNEIKLITTAAYFNHCHIHNQIRKLLKQNSFHQVEDKVIELQPLEHSIDNLDFIRQYATGIEYCRKGGYQVVVVWNDTTITPEDFFALCSEEVQKALADVNKEWGMLYKLKLWFGRMVERYRPKNGFGNSYSAQRTVKKSLEKEENASTIEYKPGKLPRWGDFEHPPRIVFKKGQRLQVYSEAIAAGWKHILDKSPTGTFKSHDVGIATPDALGVDKLWYFTLHARNVTTDTVEHNYKYLDVRNGGMVWDSTPNGKQYLRWPKNREIPDTTGNCHRSSVFTALQNKNISIYSGVDNPVCTTCHLLEACRSSTGAGFGYRFLRRETLKSDRIRAHPDSAPDTDNFDWSSCGIIWDEAMRTVQPISAIASSVQDLDQVIAKLTVYHPEINIKLQSVWMVLRQCLTGEVKQPHYGWNDAAVREMLGEPPDNLDEIIAVAMEVLDPDLESLFNTTKEYSVNLSDLPGTLRKRFNNKNFELIQKIQQDFSMYWFIPFMQVWDQRIPGALRLSQGQLLISTRNERYSLIASGAAWNIYLDATADVEYLSWWMGISAEEILTIEQEVPISKNLKIVQITGLGQVSKNRSSHCQNRVNALRQELLVRHPNIKFIDFVKFCEEGDGGWFRDSRGSNDFQQVTVLASFGIPYQNIGSLEALYLTLRKNNLTSKEISDSQGFHCFVDWATQAEIKQGIGRLRAHNRTQEQLYFYFCADYDLSFLEQEVECVNAADITIEAGSLDEKSWWKIKQSVKELWETGQKVTQSTVEAVSGISQGYISKLASEFGGNWKQWLKIFLSLLETDNSDRNNLESQSCALREEANSVGCDVTPLLTNDKSHVGLLSQICSWYKNLDEQYSKWILETTSLKVQVRIITALLSILPLPWHQEFFGQITGV</sequence>
<dbReference type="KEGG" id="bsen:DP114_32855"/>